<evidence type="ECO:0000256" key="1">
    <source>
        <dbReference type="ARBA" id="ARBA00004123"/>
    </source>
</evidence>
<accession>A0ABD2A297</accession>
<evidence type="ECO:0000256" key="2">
    <source>
        <dbReference type="ARBA" id="ARBA00023125"/>
    </source>
</evidence>
<feature type="region of interest" description="Disordered" evidence="5">
    <location>
        <begin position="154"/>
        <end position="196"/>
    </location>
</feature>
<evidence type="ECO:0000256" key="3">
    <source>
        <dbReference type="ARBA" id="ARBA00023242"/>
    </source>
</evidence>
<feature type="compositionally biased region" description="Basic and acidic residues" evidence="5">
    <location>
        <begin position="72"/>
        <end position="88"/>
    </location>
</feature>
<evidence type="ECO:0000256" key="5">
    <source>
        <dbReference type="SAM" id="MobiDB-lite"/>
    </source>
</evidence>
<keyword evidence="8" id="KW-1185">Reference proteome</keyword>
<feature type="region of interest" description="Disordered" evidence="5">
    <location>
        <begin position="271"/>
        <end position="305"/>
    </location>
</feature>
<keyword evidence="2 4" id="KW-0238">DNA-binding</keyword>
<dbReference type="EMBL" id="JAUDFV010000156">
    <property type="protein sequence ID" value="KAL2714735.1"/>
    <property type="molecule type" value="Genomic_DNA"/>
</dbReference>
<organism evidence="7 8">
    <name type="scientific">Vespula squamosa</name>
    <name type="common">Southern yellow jacket</name>
    <name type="synonym">Wasp</name>
    <dbReference type="NCBI Taxonomy" id="30214"/>
    <lineage>
        <taxon>Eukaryota</taxon>
        <taxon>Metazoa</taxon>
        <taxon>Ecdysozoa</taxon>
        <taxon>Arthropoda</taxon>
        <taxon>Hexapoda</taxon>
        <taxon>Insecta</taxon>
        <taxon>Pterygota</taxon>
        <taxon>Neoptera</taxon>
        <taxon>Endopterygota</taxon>
        <taxon>Hymenoptera</taxon>
        <taxon>Apocrita</taxon>
        <taxon>Aculeata</taxon>
        <taxon>Vespoidea</taxon>
        <taxon>Vespidae</taxon>
        <taxon>Vespinae</taxon>
        <taxon>Vespula</taxon>
    </lineage>
</organism>
<feature type="DNA-binding region" description="H-T-H motif" evidence="4">
    <location>
        <begin position="378"/>
        <end position="398"/>
    </location>
</feature>
<feature type="DNA-binding region" description="H-T-H motif" evidence="4">
    <location>
        <begin position="433"/>
        <end position="453"/>
    </location>
</feature>
<dbReference type="InterPro" id="IPR051095">
    <property type="entry name" value="Dros_DevTransReg"/>
</dbReference>
<feature type="domain" description="HTH psq-type" evidence="6">
    <location>
        <begin position="350"/>
        <end position="402"/>
    </location>
</feature>
<feature type="compositionally biased region" description="Low complexity" evidence="5">
    <location>
        <begin position="154"/>
        <end position="171"/>
    </location>
</feature>
<reference evidence="7 8" key="1">
    <citation type="journal article" date="2024" name="Ann. Entomol. Soc. Am.">
        <title>Genomic analyses of the southern and eastern yellowjacket wasps (Hymenoptera: Vespidae) reveal evolutionary signatures of social life.</title>
        <authorList>
            <person name="Catto M.A."/>
            <person name="Caine P.B."/>
            <person name="Orr S.E."/>
            <person name="Hunt B.G."/>
            <person name="Goodisman M.A.D."/>
        </authorList>
    </citation>
    <scope>NUCLEOTIDE SEQUENCE [LARGE SCALE GENOMIC DNA]</scope>
    <source>
        <strain evidence="7">233</strain>
        <tissue evidence="7">Head and thorax</tissue>
    </source>
</reference>
<comment type="subcellular location">
    <subcellularLocation>
        <location evidence="1 4">Nucleus</location>
    </subcellularLocation>
</comment>
<dbReference type="PROSITE" id="PS50960">
    <property type="entry name" value="HTH_PSQ"/>
    <property type="match status" value="3"/>
</dbReference>
<feature type="compositionally biased region" description="Polar residues" evidence="5">
    <location>
        <begin position="518"/>
        <end position="546"/>
    </location>
</feature>
<feature type="region of interest" description="Disordered" evidence="5">
    <location>
        <begin position="513"/>
        <end position="546"/>
    </location>
</feature>
<feature type="region of interest" description="Disordered" evidence="5">
    <location>
        <begin position="28"/>
        <end position="51"/>
    </location>
</feature>
<evidence type="ECO:0000313" key="7">
    <source>
        <dbReference type="EMBL" id="KAL2714735.1"/>
    </source>
</evidence>
<dbReference type="FunFam" id="1.10.10.60:FF:000019">
    <property type="entry name" value="Ligand-dependent corepressor isoform 1"/>
    <property type="match status" value="4"/>
</dbReference>
<dbReference type="Gene3D" id="1.10.10.60">
    <property type="entry name" value="Homeodomain-like"/>
    <property type="match status" value="4"/>
</dbReference>
<dbReference type="AlphaFoldDB" id="A0ABD2A297"/>
<feature type="domain" description="HTH psq-type" evidence="6">
    <location>
        <begin position="296"/>
        <end position="348"/>
    </location>
</feature>
<dbReference type="PANTHER" id="PTHR23110:SF102">
    <property type="entry name" value="PIPSQUEAK, ISOFORM O"/>
    <property type="match status" value="1"/>
</dbReference>
<dbReference type="PANTHER" id="PTHR23110">
    <property type="entry name" value="BTB DOMAIN TRANSCRIPTION FACTOR"/>
    <property type="match status" value="1"/>
</dbReference>
<dbReference type="Pfam" id="PF05225">
    <property type="entry name" value="HTH_psq"/>
    <property type="match status" value="4"/>
</dbReference>
<protein>
    <submittedName>
        <fullName evidence="7">Protein bric-a-brac 1 isoform X4</fullName>
    </submittedName>
</protein>
<feature type="domain" description="HTH psq-type" evidence="6">
    <location>
        <begin position="405"/>
        <end position="457"/>
    </location>
</feature>
<dbReference type="Proteomes" id="UP001607302">
    <property type="component" value="Unassembled WGS sequence"/>
</dbReference>
<name>A0ABD2A297_VESSQ</name>
<evidence type="ECO:0000256" key="4">
    <source>
        <dbReference type="PROSITE-ProRule" id="PRU00320"/>
    </source>
</evidence>
<dbReference type="SUPFAM" id="SSF46689">
    <property type="entry name" value="Homeodomain-like"/>
    <property type="match status" value="4"/>
</dbReference>
<sequence length="546" mass="60022">MNIMKISDCNSGSLLKTADQLKIKGLCEVPESKDGPPSVSLSSPPREPGTPRLNFTRLKRHHPRYKRARTSFEPRATDSRHYDRYKEEETSESYGRNNKEVGHQRQFDGVTTSNETFVYILLIKNHRDWQAEDEECTEVAAAAAAVVLESCQRNSNNSSNGNGTNNNNNNGLGHYGHHPDPGEVDLPPETQPTPPSATLVGTTITHLRDSDHHSTEIQNCDSVKIKFETLHTMDSSDTIDIDSHMSDRASVSSKNAADSDNMMMITPELLGLMPSGSSIHSDSGENNSRGHSGQSSSHHHGTKSWTQDDMDAALEALRNHDMSLTKASATFGIPSTTLWQRAHRLGIDTPKKDGPTKSWSDESLNNALEALRTGTISANKASKAFGIPSSTLYKIARREGIRLAAPFNASPTTWSPADLDRALEAIRSGQTSVQRASTEFGIPTGTLYGRCKREGIELSRSNPTPWSEDAMTEALEAVRLGHMSINQAAIHYNLPYSSLYGRFKRGKYEEPVVGDLSQDGTNPHFHQSPTQNHSSTIPDQMSYQGS</sequence>
<dbReference type="InterPro" id="IPR007889">
    <property type="entry name" value="HTH_Psq"/>
</dbReference>
<gene>
    <name evidence="7" type="ORF">V1478_015920</name>
</gene>
<evidence type="ECO:0000313" key="8">
    <source>
        <dbReference type="Proteomes" id="UP001607302"/>
    </source>
</evidence>
<keyword evidence="3 4" id="KW-0539">Nucleus</keyword>
<comment type="caution">
    <text evidence="7">The sequence shown here is derived from an EMBL/GenBank/DDBJ whole genome shotgun (WGS) entry which is preliminary data.</text>
</comment>
<evidence type="ECO:0000259" key="6">
    <source>
        <dbReference type="PROSITE" id="PS50960"/>
    </source>
</evidence>
<dbReference type="GO" id="GO:0003677">
    <property type="term" value="F:DNA binding"/>
    <property type="evidence" value="ECO:0007669"/>
    <property type="project" value="UniProtKB-UniRule"/>
</dbReference>
<dbReference type="GO" id="GO:0005634">
    <property type="term" value="C:nucleus"/>
    <property type="evidence" value="ECO:0007669"/>
    <property type="project" value="UniProtKB-SubCell"/>
</dbReference>
<feature type="region of interest" description="Disordered" evidence="5">
    <location>
        <begin position="72"/>
        <end position="101"/>
    </location>
</feature>
<feature type="compositionally biased region" description="Polar residues" evidence="5">
    <location>
        <begin position="275"/>
        <end position="289"/>
    </location>
</feature>
<feature type="DNA-binding region" description="H-T-H motif" evidence="4">
    <location>
        <begin position="324"/>
        <end position="344"/>
    </location>
</feature>
<proteinExistence type="predicted"/>
<dbReference type="InterPro" id="IPR009057">
    <property type="entry name" value="Homeodomain-like_sf"/>
</dbReference>